<keyword evidence="4" id="KW-0812">Transmembrane</keyword>
<keyword evidence="5 9" id="KW-0732">Signal</keyword>
<comment type="subcellular location">
    <subcellularLocation>
        <location evidence="2">Cell outer membrane</location>
    </subcellularLocation>
    <subcellularLocation>
        <location evidence="1">Cell surface</location>
    </subcellularLocation>
</comment>
<evidence type="ECO:0000256" key="5">
    <source>
        <dbReference type="ARBA" id="ARBA00022729"/>
    </source>
</evidence>
<dbReference type="Pfam" id="PF03895">
    <property type="entry name" value="YadA_anchor"/>
    <property type="match status" value="1"/>
</dbReference>
<keyword evidence="7" id="KW-0998">Cell outer membrane</keyword>
<dbReference type="eggNOG" id="COG5295">
    <property type="taxonomic scope" value="Bacteria"/>
</dbReference>
<evidence type="ECO:0000256" key="3">
    <source>
        <dbReference type="ARBA" id="ARBA00022452"/>
    </source>
</evidence>
<evidence type="ECO:0000256" key="9">
    <source>
        <dbReference type="SAM" id="SignalP"/>
    </source>
</evidence>
<keyword evidence="3" id="KW-1134">Transmembrane beta strand</keyword>
<evidence type="ECO:0000256" key="2">
    <source>
        <dbReference type="ARBA" id="ARBA00004442"/>
    </source>
</evidence>
<protein>
    <recommendedName>
        <fullName evidence="10">Trimeric autotransporter adhesin YadA-like C-terminal membrane anchor domain-containing protein</fullName>
    </recommendedName>
</protein>
<proteinExistence type="predicted"/>
<keyword evidence="6" id="KW-0472">Membrane</keyword>
<dbReference type="Gene3D" id="3.30.1300.30">
    <property type="entry name" value="GSPII I/J protein-like"/>
    <property type="match status" value="1"/>
</dbReference>
<dbReference type="GO" id="GO:0009986">
    <property type="term" value="C:cell surface"/>
    <property type="evidence" value="ECO:0007669"/>
    <property type="project" value="UniProtKB-SubCell"/>
</dbReference>
<feature type="signal peptide" evidence="9">
    <location>
        <begin position="1"/>
        <end position="26"/>
    </location>
</feature>
<accession>Q0I5G5</accession>
<name>Q0I5G5_HISS1</name>
<evidence type="ECO:0000256" key="4">
    <source>
        <dbReference type="ARBA" id="ARBA00022692"/>
    </source>
</evidence>
<feature type="domain" description="Trimeric autotransporter adhesin YadA-like C-terminal membrane anchor" evidence="10">
    <location>
        <begin position="301"/>
        <end position="360"/>
    </location>
</feature>
<feature type="region of interest" description="Disordered" evidence="8">
    <location>
        <begin position="29"/>
        <end position="50"/>
    </location>
</feature>
<evidence type="ECO:0000256" key="1">
    <source>
        <dbReference type="ARBA" id="ARBA00004241"/>
    </source>
</evidence>
<dbReference type="AlphaFoldDB" id="Q0I5G5"/>
<dbReference type="InterPro" id="IPR005594">
    <property type="entry name" value="YadA_C"/>
</dbReference>
<evidence type="ECO:0000256" key="8">
    <source>
        <dbReference type="SAM" id="MobiDB-lite"/>
    </source>
</evidence>
<evidence type="ECO:0000256" key="7">
    <source>
        <dbReference type="ARBA" id="ARBA00023237"/>
    </source>
</evidence>
<evidence type="ECO:0000256" key="6">
    <source>
        <dbReference type="ARBA" id="ARBA00023136"/>
    </source>
</evidence>
<evidence type="ECO:0000313" key="11">
    <source>
        <dbReference type="EMBL" id="ABI25785.1"/>
    </source>
</evidence>
<reference evidence="11" key="1">
    <citation type="submission" date="2006-08" db="EMBL/GenBank/DDBJ databases">
        <title>Complete genome sequence of Haemophilus somnus 129PT.</title>
        <authorList>
            <person name="Copeland A."/>
            <person name="Lucas S."/>
            <person name="Lapidus A."/>
            <person name="Barry K."/>
            <person name="Glavina del Rio T."/>
            <person name="Hammon N."/>
            <person name="Dalin E."/>
            <person name="Tice H."/>
            <person name="Pitluck S."/>
            <person name="Brettin T.S."/>
            <person name="Bruce D."/>
            <person name="Challacombe J.F."/>
            <person name="Chertkov O."/>
            <person name="Detter J.C."/>
            <person name="Gilna P."/>
            <person name="Han S."/>
            <person name="Misra M."/>
            <person name="Tapia R."/>
            <person name="Thayer N.N."/>
            <person name="Xie G."/>
            <person name="Inzana T.J."/>
            <person name="Duncan A.J."/>
            <person name="Siddaramppa S."/>
            <person name="Richardson P."/>
        </authorList>
    </citation>
    <scope>NUCLEOTIDE SEQUENCE</scope>
    <source>
        <strain evidence="11">129PT</strain>
    </source>
</reference>
<dbReference type="InterPro" id="IPR045584">
    <property type="entry name" value="Pilin-like"/>
</dbReference>
<dbReference type="HOGENOM" id="CLU_764536_0_0_6"/>
<dbReference type="GO" id="GO:0009279">
    <property type="term" value="C:cell outer membrane"/>
    <property type="evidence" value="ECO:0007669"/>
    <property type="project" value="UniProtKB-SubCell"/>
</dbReference>
<dbReference type="KEGG" id="hso:HS_1512"/>
<sequence length="362" mass="38979">MKKVQFFKYSSLALALGLGVSASALADPSSVSTSDGPVAPPGTSQAPEIRPAYAYNDVNGDLYISSPDKQRSTWKRKGNNDKEYTWDDVKKLIVVDHNVTKTDYLADANKITQSMQATGALLEAVDDINRFISKEHTDVKLTFKDVKDDVNLAFEEIDKNAKNIEGLTSGLSDLQAKVDANKQETEDDIADNAKAIHSNANAIATLDNRTNQMLENDQNLMTGLESLATETSKGFERFERVAVKTQQLDQAVANVVGRVDITEQAIRQNTAGLVNVNKRVDTLDKNTKAGIASAVALGMLPQSTAPGKSLVSLGVGHQRGQSATAIGVSSMSSNGKWVVKGGMSYDTQRHATFGGSVGFFFN</sequence>
<dbReference type="SUPFAM" id="SSF54523">
    <property type="entry name" value="Pili subunits"/>
    <property type="match status" value="1"/>
</dbReference>
<evidence type="ECO:0000259" key="10">
    <source>
        <dbReference type="Pfam" id="PF03895"/>
    </source>
</evidence>
<gene>
    <name evidence="11" type="ordered locus">HS_1512</name>
</gene>
<feature type="chain" id="PRO_5004173587" description="Trimeric autotransporter adhesin YadA-like C-terminal membrane anchor domain-containing protein" evidence="9">
    <location>
        <begin position="27"/>
        <end position="362"/>
    </location>
</feature>
<dbReference type="EMBL" id="CP000436">
    <property type="protein sequence ID" value="ABI25785.1"/>
    <property type="molecule type" value="Genomic_DNA"/>
</dbReference>
<organism evidence="11">
    <name type="scientific">Histophilus somni (strain 129Pt)</name>
    <name type="common">Haemophilus somnus</name>
    <dbReference type="NCBI Taxonomy" id="205914"/>
    <lineage>
        <taxon>Bacteria</taxon>
        <taxon>Pseudomonadati</taxon>
        <taxon>Pseudomonadota</taxon>
        <taxon>Gammaproteobacteria</taxon>
        <taxon>Pasteurellales</taxon>
        <taxon>Pasteurellaceae</taxon>
        <taxon>Histophilus</taxon>
    </lineage>
</organism>